<feature type="region of interest" description="Disordered" evidence="1">
    <location>
        <begin position="91"/>
        <end position="111"/>
    </location>
</feature>
<feature type="chain" id="PRO_5030083020" evidence="2">
    <location>
        <begin position="26"/>
        <end position="111"/>
    </location>
</feature>
<evidence type="ECO:0000313" key="4">
    <source>
        <dbReference type="Proteomes" id="UP000271624"/>
    </source>
</evidence>
<evidence type="ECO:0000256" key="2">
    <source>
        <dbReference type="SAM" id="SignalP"/>
    </source>
</evidence>
<dbReference type="OrthoDB" id="513898at2"/>
<dbReference type="EMBL" id="RSCL01000004">
    <property type="protein sequence ID" value="RUT07894.1"/>
    <property type="molecule type" value="Genomic_DNA"/>
</dbReference>
<dbReference type="AlphaFoldDB" id="A0A3S1CRE1"/>
<keyword evidence="2" id="KW-0732">Signal</keyword>
<evidence type="ECO:0000313" key="3">
    <source>
        <dbReference type="EMBL" id="RUT07894.1"/>
    </source>
</evidence>
<reference evidence="3" key="1">
    <citation type="submission" date="2018-12" db="EMBL/GenBank/DDBJ databases">
        <authorList>
            <person name="Will S."/>
            <person name="Neumann-Schaal M."/>
            <person name="Henke P."/>
        </authorList>
    </citation>
    <scope>NUCLEOTIDE SEQUENCE</scope>
    <source>
        <strain evidence="3">PCC 7102</strain>
    </source>
</reference>
<name>A0A3S1CRE1_9CYAN</name>
<evidence type="ECO:0000256" key="1">
    <source>
        <dbReference type="SAM" id="MobiDB-lite"/>
    </source>
</evidence>
<accession>A0A3S1CRE1</accession>
<feature type="signal peptide" evidence="2">
    <location>
        <begin position="1"/>
        <end position="25"/>
    </location>
</feature>
<dbReference type="RefSeq" id="WP_127080739.1">
    <property type="nucleotide sequence ID" value="NZ_RSCL01000004.1"/>
</dbReference>
<sequence>MPAIKLIFPLFLTAMIALPASIANAGELDIQTSNVQMELDEDGDIYIRTIRTAPVPRVIVNPAVNQNIYRNRQMRVFRSNNKMKCRNVTQRRNSRRGGNQIYTSNTTTVCS</sequence>
<proteinExistence type="predicted"/>
<keyword evidence="4" id="KW-1185">Reference proteome</keyword>
<gene>
    <name evidence="3" type="ORF">DSM106972_021540</name>
</gene>
<dbReference type="Proteomes" id="UP000271624">
    <property type="component" value="Unassembled WGS sequence"/>
</dbReference>
<organism evidence="3 4">
    <name type="scientific">Dulcicalothrix desertica PCC 7102</name>
    <dbReference type="NCBI Taxonomy" id="232991"/>
    <lineage>
        <taxon>Bacteria</taxon>
        <taxon>Bacillati</taxon>
        <taxon>Cyanobacteriota</taxon>
        <taxon>Cyanophyceae</taxon>
        <taxon>Nostocales</taxon>
        <taxon>Calotrichaceae</taxon>
        <taxon>Dulcicalothrix</taxon>
    </lineage>
</organism>
<comment type="caution">
    <text evidence="3">The sequence shown here is derived from an EMBL/GenBank/DDBJ whole genome shotgun (WGS) entry which is preliminary data.</text>
</comment>
<reference evidence="3" key="2">
    <citation type="journal article" date="2019" name="Genome Biol. Evol.">
        <title>Day and night: Metabolic profiles and evolutionary relationships of six axenic non-marine cyanobacteria.</title>
        <authorList>
            <person name="Will S.E."/>
            <person name="Henke P."/>
            <person name="Boedeker C."/>
            <person name="Huang S."/>
            <person name="Brinkmann H."/>
            <person name="Rohde M."/>
            <person name="Jarek M."/>
            <person name="Friedl T."/>
            <person name="Seufert S."/>
            <person name="Schumacher M."/>
            <person name="Overmann J."/>
            <person name="Neumann-Schaal M."/>
            <person name="Petersen J."/>
        </authorList>
    </citation>
    <scope>NUCLEOTIDE SEQUENCE [LARGE SCALE GENOMIC DNA]</scope>
    <source>
        <strain evidence="3">PCC 7102</strain>
    </source>
</reference>
<protein>
    <submittedName>
        <fullName evidence="3">Uncharacterized protein</fullName>
    </submittedName>
</protein>